<name>A0A7J0HFS2_9ERIC</name>
<sequence length="162" mass="18203">MDSLKPRSPISLEFGPGYLCVIRRKLFCPNSNFSSKGVSSTDVTKIVSTSPVLLQRNLEKIVVLSFDLFSNLLQSEEKTLAAIKSYEALLLFDHQTHLTLNIEILREIGVPNVHIMFLLTKHPRAFMTGSHRFGQIVKEVETMGQPFENKFCGSSACIEDND</sequence>
<accession>A0A7J0HFS2</accession>
<comment type="similarity">
    <text evidence="1">Belongs to the mTERF family.</text>
</comment>
<reference evidence="4 5" key="1">
    <citation type="submission" date="2019-07" db="EMBL/GenBank/DDBJ databases">
        <title>De Novo Assembly of kiwifruit Actinidia rufa.</title>
        <authorList>
            <person name="Sugita-Konishi S."/>
            <person name="Sato K."/>
            <person name="Mori E."/>
            <person name="Abe Y."/>
            <person name="Kisaki G."/>
            <person name="Hamano K."/>
            <person name="Suezawa K."/>
            <person name="Otani M."/>
            <person name="Fukuda T."/>
            <person name="Manabe T."/>
            <person name="Gomi K."/>
            <person name="Tabuchi M."/>
            <person name="Akimitsu K."/>
            <person name="Kataoka I."/>
        </authorList>
    </citation>
    <scope>NUCLEOTIDE SEQUENCE [LARGE SCALE GENOMIC DNA]</scope>
    <source>
        <strain evidence="5">cv. Fuchu</strain>
    </source>
</reference>
<evidence type="ECO:0000313" key="4">
    <source>
        <dbReference type="EMBL" id="GFZ21815.1"/>
    </source>
</evidence>
<dbReference type="InterPro" id="IPR038538">
    <property type="entry name" value="MTERF_sf"/>
</dbReference>
<dbReference type="Gene3D" id="1.25.70.10">
    <property type="entry name" value="Transcription termination factor 3, mitochondrial"/>
    <property type="match status" value="1"/>
</dbReference>
<dbReference type="GO" id="GO:0003676">
    <property type="term" value="F:nucleic acid binding"/>
    <property type="evidence" value="ECO:0007669"/>
    <property type="project" value="InterPro"/>
</dbReference>
<evidence type="ECO:0000313" key="5">
    <source>
        <dbReference type="Proteomes" id="UP000585474"/>
    </source>
</evidence>
<keyword evidence="2" id="KW-0806">Transcription termination</keyword>
<dbReference type="OrthoDB" id="637682at2759"/>
<dbReference type="Proteomes" id="UP000585474">
    <property type="component" value="Unassembled WGS sequence"/>
</dbReference>
<dbReference type="PANTHER" id="PTHR13068:SF166">
    <property type="entry name" value="TRANSCRIPTION TERMINATION FACTOR MTERF15, MITOCHONDRIAL-LIKE"/>
    <property type="match status" value="1"/>
</dbReference>
<keyword evidence="3" id="KW-0809">Transit peptide</keyword>
<dbReference type="EMBL" id="BJWL01000029">
    <property type="protein sequence ID" value="GFZ21815.1"/>
    <property type="molecule type" value="Genomic_DNA"/>
</dbReference>
<dbReference type="AlphaFoldDB" id="A0A7J0HFS2"/>
<organism evidence="4 5">
    <name type="scientific">Actinidia rufa</name>
    <dbReference type="NCBI Taxonomy" id="165716"/>
    <lineage>
        <taxon>Eukaryota</taxon>
        <taxon>Viridiplantae</taxon>
        <taxon>Streptophyta</taxon>
        <taxon>Embryophyta</taxon>
        <taxon>Tracheophyta</taxon>
        <taxon>Spermatophyta</taxon>
        <taxon>Magnoliopsida</taxon>
        <taxon>eudicotyledons</taxon>
        <taxon>Gunneridae</taxon>
        <taxon>Pentapetalae</taxon>
        <taxon>asterids</taxon>
        <taxon>Ericales</taxon>
        <taxon>Actinidiaceae</taxon>
        <taxon>Actinidia</taxon>
    </lineage>
</organism>
<dbReference type="GO" id="GO:0006353">
    <property type="term" value="P:DNA-templated transcription termination"/>
    <property type="evidence" value="ECO:0007669"/>
    <property type="project" value="UniProtKB-KW"/>
</dbReference>
<evidence type="ECO:0000256" key="3">
    <source>
        <dbReference type="ARBA" id="ARBA00022946"/>
    </source>
</evidence>
<protein>
    <submittedName>
        <fullName evidence="4">Mitochondrial transcription termination factor family protein</fullName>
    </submittedName>
</protein>
<keyword evidence="2" id="KW-0804">Transcription</keyword>
<dbReference type="PANTHER" id="PTHR13068">
    <property type="entry name" value="CGI-12 PROTEIN-RELATED"/>
    <property type="match status" value="1"/>
</dbReference>
<proteinExistence type="inferred from homology"/>
<gene>
    <name evidence="4" type="ORF">Acr_29g0009770</name>
</gene>
<dbReference type="Pfam" id="PF02536">
    <property type="entry name" value="mTERF"/>
    <property type="match status" value="1"/>
</dbReference>
<comment type="caution">
    <text evidence="4">The sequence shown here is derived from an EMBL/GenBank/DDBJ whole genome shotgun (WGS) entry which is preliminary data.</text>
</comment>
<evidence type="ECO:0000256" key="2">
    <source>
        <dbReference type="ARBA" id="ARBA00022472"/>
    </source>
</evidence>
<dbReference type="InterPro" id="IPR003690">
    <property type="entry name" value="MTERF"/>
</dbReference>
<keyword evidence="5" id="KW-1185">Reference proteome</keyword>
<evidence type="ECO:0000256" key="1">
    <source>
        <dbReference type="ARBA" id="ARBA00007692"/>
    </source>
</evidence>
<keyword evidence="2" id="KW-0805">Transcription regulation</keyword>